<evidence type="ECO:0000256" key="1">
    <source>
        <dbReference type="SAM" id="MobiDB-lite"/>
    </source>
</evidence>
<proteinExistence type="predicted"/>
<reference evidence="3" key="1">
    <citation type="submission" date="2018-11" db="EMBL/GenBank/DDBJ databases">
        <authorList>
            <consortium name="Genoscope - CEA"/>
            <person name="William W."/>
        </authorList>
    </citation>
    <scope>NUCLEOTIDE SEQUENCE</scope>
</reference>
<evidence type="ECO:0000256" key="2">
    <source>
        <dbReference type="SAM" id="Phobius"/>
    </source>
</evidence>
<keyword evidence="2" id="KW-1133">Transmembrane helix</keyword>
<keyword evidence="2" id="KW-0812">Transmembrane</keyword>
<gene>
    <name evidence="3" type="ORF">BRAA03T15223Z</name>
</gene>
<protein>
    <submittedName>
        <fullName evidence="3">Uncharacterized protein</fullName>
    </submittedName>
</protein>
<evidence type="ECO:0000313" key="3">
    <source>
        <dbReference type="EMBL" id="VDC84005.1"/>
    </source>
</evidence>
<name>A0A3P6A444_BRACM</name>
<feature type="region of interest" description="Disordered" evidence="1">
    <location>
        <begin position="109"/>
        <end position="133"/>
    </location>
</feature>
<feature type="compositionally biased region" description="Polar residues" evidence="1">
    <location>
        <begin position="109"/>
        <end position="123"/>
    </location>
</feature>
<feature type="transmembrane region" description="Helical" evidence="2">
    <location>
        <begin position="36"/>
        <end position="56"/>
    </location>
</feature>
<accession>A0A3P6A444</accession>
<organism evidence="3">
    <name type="scientific">Brassica campestris</name>
    <name type="common">Field mustard</name>
    <dbReference type="NCBI Taxonomy" id="3711"/>
    <lineage>
        <taxon>Eukaryota</taxon>
        <taxon>Viridiplantae</taxon>
        <taxon>Streptophyta</taxon>
        <taxon>Embryophyta</taxon>
        <taxon>Tracheophyta</taxon>
        <taxon>Spermatophyta</taxon>
        <taxon>Magnoliopsida</taxon>
        <taxon>eudicotyledons</taxon>
        <taxon>Gunneridae</taxon>
        <taxon>Pentapetalae</taxon>
        <taxon>rosids</taxon>
        <taxon>malvids</taxon>
        <taxon>Brassicales</taxon>
        <taxon>Brassicaceae</taxon>
        <taxon>Brassiceae</taxon>
        <taxon>Brassica</taxon>
    </lineage>
</organism>
<dbReference type="EMBL" id="LR031572">
    <property type="protein sequence ID" value="VDC84005.1"/>
    <property type="molecule type" value="Genomic_DNA"/>
</dbReference>
<keyword evidence="2" id="KW-0472">Membrane</keyword>
<sequence>MIMLPCLRKLLLMRYRCNKSATSSILKKIWNRASMLWLLSSIYSWLVLYASLLQLLHYMGDNNLGDDTPGASCVSCICSKNHKLSATDQATCSGGFHLLKQQELRKTQSGAQQRSHMFQQQRGSLRRNPKHKC</sequence>
<dbReference type="AlphaFoldDB" id="A0A3P6A444"/>
<feature type="compositionally biased region" description="Basic residues" evidence="1">
    <location>
        <begin position="124"/>
        <end position="133"/>
    </location>
</feature>